<dbReference type="EMBL" id="JACHBT010000002">
    <property type="protein sequence ID" value="MBB6503523.1"/>
    <property type="molecule type" value="Genomic_DNA"/>
</dbReference>
<reference evidence="2 3" key="1">
    <citation type="submission" date="2020-08" db="EMBL/GenBank/DDBJ databases">
        <title>The Agave Microbiome: Exploring the role of microbial communities in plant adaptations to desert environments.</title>
        <authorList>
            <person name="Partida-Martinez L.P."/>
        </authorList>
    </citation>
    <scope>NUCLEOTIDE SEQUENCE [LARGE SCALE GENOMIC DNA]</scope>
    <source>
        <strain evidence="2 3">AS3.13</strain>
    </source>
</reference>
<comment type="caution">
    <text evidence="2">The sequence shown here is derived from an EMBL/GenBank/DDBJ whole genome shotgun (WGS) entry which is preliminary data.</text>
</comment>
<dbReference type="AlphaFoldDB" id="A0A7X0MNG9"/>
<gene>
    <name evidence="2" type="ORF">F4693_000476</name>
</gene>
<name>A0A7X0MNG9_9SPHN</name>
<dbReference type="Proteomes" id="UP000522313">
    <property type="component" value="Unassembled WGS sequence"/>
</dbReference>
<keyword evidence="1" id="KW-0812">Transmembrane</keyword>
<evidence type="ECO:0008006" key="4">
    <source>
        <dbReference type="Google" id="ProtNLM"/>
    </source>
</evidence>
<evidence type="ECO:0000313" key="2">
    <source>
        <dbReference type="EMBL" id="MBB6503523.1"/>
    </source>
</evidence>
<dbReference type="RefSeq" id="WP_184503978.1">
    <property type="nucleotide sequence ID" value="NZ_JACHBT010000002.1"/>
</dbReference>
<keyword evidence="1" id="KW-0472">Membrane</keyword>
<accession>A0A7X0MNG9</accession>
<proteinExistence type="predicted"/>
<feature type="transmembrane region" description="Helical" evidence="1">
    <location>
        <begin position="7"/>
        <end position="26"/>
    </location>
</feature>
<organism evidence="2 3">
    <name type="scientific">Sphingomonas endophytica</name>
    <dbReference type="NCBI Taxonomy" id="869719"/>
    <lineage>
        <taxon>Bacteria</taxon>
        <taxon>Pseudomonadati</taxon>
        <taxon>Pseudomonadota</taxon>
        <taxon>Alphaproteobacteria</taxon>
        <taxon>Sphingomonadales</taxon>
        <taxon>Sphingomonadaceae</taxon>
        <taxon>Sphingomonas</taxon>
    </lineage>
</organism>
<reference evidence="2 3" key="2">
    <citation type="submission" date="2020-08" db="EMBL/GenBank/DDBJ databases">
        <authorList>
            <person name="Partida-Martinez L."/>
            <person name="Huntemann M."/>
            <person name="Clum A."/>
            <person name="Wang J."/>
            <person name="Palaniappan K."/>
            <person name="Ritter S."/>
            <person name="Chen I.-M."/>
            <person name="Stamatis D."/>
            <person name="Reddy T."/>
            <person name="O'Malley R."/>
            <person name="Daum C."/>
            <person name="Shapiro N."/>
            <person name="Ivanova N."/>
            <person name="Kyrpides N."/>
            <person name="Woyke T."/>
        </authorList>
    </citation>
    <scope>NUCLEOTIDE SEQUENCE [LARGE SCALE GENOMIC DNA]</scope>
    <source>
        <strain evidence="2 3">AS3.13</strain>
    </source>
</reference>
<keyword evidence="1" id="KW-1133">Transmembrane helix</keyword>
<evidence type="ECO:0000256" key="1">
    <source>
        <dbReference type="SAM" id="Phobius"/>
    </source>
</evidence>
<protein>
    <recommendedName>
        <fullName evidence="4">VanZ-like domain-containing protein</fullName>
    </recommendedName>
</protein>
<sequence length="115" mass="12802">MTEVRVPWFFALIVATSFAVGMALMPHPVPIVEVGDKWQHMAAFGTLTMLSVLAFPRASLLRIGERLSFLGAMIEVLQSIPSLHRDCDIMDWVADTTIIVGVLVVVRLGRSVRRR</sequence>
<evidence type="ECO:0000313" key="3">
    <source>
        <dbReference type="Proteomes" id="UP000522313"/>
    </source>
</evidence>
<feature type="transmembrane region" description="Helical" evidence="1">
    <location>
        <begin position="38"/>
        <end position="55"/>
    </location>
</feature>